<organism evidence="1">
    <name type="scientific">uncultured Caudovirales phage</name>
    <dbReference type="NCBI Taxonomy" id="2100421"/>
    <lineage>
        <taxon>Viruses</taxon>
        <taxon>Duplodnaviria</taxon>
        <taxon>Heunggongvirae</taxon>
        <taxon>Uroviricota</taxon>
        <taxon>Caudoviricetes</taxon>
        <taxon>Peduoviridae</taxon>
        <taxon>Maltschvirus</taxon>
        <taxon>Maltschvirus maltsch</taxon>
    </lineage>
</organism>
<accession>A0A6J5KYU7</accession>
<reference evidence="1" key="1">
    <citation type="submission" date="2020-04" db="EMBL/GenBank/DDBJ databases">
        <authorList>
            <person name="Chiriac C."/>
            <person name="Salcher M."/>
            <person name="Ghai R."/>
            <person name="Kavagutti S V."/>
        </authorList>
    </citation>
    <scope>NUCLEOTIDE SEQUENCE</scope>
</reference>
<protein>
    <submittedName>
        <fullName evidence="1">Uncharacterized protein</fullName>
    </submittedName>
</protein>
<proteinExistence type="predicted"/>
<dbReference type="EMBL" id="LR796208">
    <property type="protein sequence ID" value="CAB4127221.1"/>
    <property type="molecule type" value="Genomic_DNA"/>
</dbReference>
<name>A0A6J5KYU7_9CAUD</name>
<sequence length="60" mass="7043">MKELYDYLKAQGYGVVWEDKKLLFHITNADIFNLVKGLNFAGNYEIVLVKIGKYEIRECQ</sequence>
<gene>
    <name evidence="1" type="ORF">UFOVP84_79</name>
</gene>
<evidence type="ECO:0000313" key="1">
    <source>
        <dbReference type="EMBL" id="CAB4127221.1"/>
    </source>
</evidence>